<keyword evidence="8" id="KW-0808">Transferase</keyword>
<keyword evidence="9" id="KW-1185">Reference proteome</keyword>
<dbReference type="EMBL" id="VOBQ01000014">
    <property type="protein sequence ID" value="TWO69654.1"/>
    <property type="molecule type" value="Genomic_DNA"/>
</dbReference>
<evidence type="ECO:0000256" key="3">
    <source>
        <dbReference type="ARBA" id="ARBA00022692"/>
    </source>
</evidence>
<feature type="domain" description="Sulfatase N-terminal" evidence="7">
    <location>
        <begin position="305"/>
        <end position="512"/>
    </location>
</feature>
<evidence type="ECO:0000259" key="7">
    <source>
        <dbReference type="Pfam" id="PF00884"/>
    </source>
</evidence>
<evidence type="ECO:0000313" key="8">
    <source>
        <dbReference type="EMBL" id="TWO69654.1"/>
    </source>
</evidence>
<dbReference type="SUPFAM" id="SSF53649">
    <property type="entry name" value="Alkaline phosphatase-like"/>
    <property type="match status" value="1"/>
</dbReference>
<name>A0A562ZND0_9BURK</name>
<comment type="subcellular location">
    <subcellularLocation>
        <location evidence="1">Cell membrane</location>
        <topology evidence="1">Multi-pass membrane protein</topology>
    </subcellularLocation>
</comment>
<accession>A0A562ZND0</accession>
<keyword evidence="3 6" id="KW-0812">Transmembrane</keyword>
<feature type="transmembrane region" description="Helical" evidence="6">
    <location>
        <begin position="152"/>
        <end position="173"/>
    </location>
</feature>
<evidence type="ECO:0000256" key="2">
    <source>
        <dbReference type="ARBA" id="ARBA00022475"/>
    </source>
</evidence>
<proteinExistence type="predicted"/>
<keyword evidence="4 6" id="KW-1133">Transmembrane helix</keyword>
<dbReference type="GO" id="GO:0016787">
    <property type="term" value="F:hydrolase activity"/>
    <property type="evidence" value="ECO:0007669"/>
    <property type="project" value="UniProtKB-KW"/>
</dbReference>
<sequence>MSGLLARLRAGKRWQLALALLLAGVMGALLLPMLPMLRHFSPVIVAAAALVGYLSRGRWTDAAVMAALHWVAGWPEDPAGTQLMACVTLPVLAFTARPLFSAFLGATVYGLVVGGGYLKEQFGGSFLTWQDLRYFFREFNDNIAVAATQPTLLVYIAAVVATIAIGGVLMWKVDGRFALRQARPMPRWPVAVLALLITAWSAELLSDHGQLALRRGVWTWSERWRDRPVSTFVSTMRIQAEATAPRTDARWLHELAGRQKGEAAPAGRPADIVVFLQESQFNPMSIAGCPAALCAMKAFSATPRTTAHGPMRVHLHGGGTWLSEFALSTGVPHTLFGAGGDFAPFNVAPAVRRSFVRSLRAAGYRTVAVYPVLGNMMNARQAYAAYGFDRFYDSAELGMDGTFETSDQQVHDAALRVLREEQKHGRPVFLFALTIFNHAEHGVRMHRVPPPLLERAGASFADPAVARNVADFIWRSQLFEQAMERTAQQLLGGTRPAVLAWFGDHQPPFGNAPQLRQNMQHFGGADPGFPARFETWYHVAANVGAPRQASPRMMDIVFLPSLLAEAAGAPMDDWLVANRAVRERCAGLLAECKEAAVRDAYFSYLVHDLSSFRSP</sequence>
<protein>
    <submittedName>
        <fullName evidence="8">Sulfatase-like hydrolase/transferase</fullName>
    </submittedName>
</protein>
<dbReference type="InterPro" id="IPR000917">
    <property type="entry name" value="Sulfatase_N"/>
</dbReference>
<evidence type="ECO:0000256" key="5">
    <source>
        <dbReference type="ARBA" id="ARBA00023136"/>
    </source>
</evidence>
<comment type="caution">
    <text evidence="8">The sequence shown here is derived from an EMBL/GenBank/DDBJ whole genome shotgun (WGS) entry which is preliminary data.</text>
</comment>
<keyword evidence="8" id="KW-0378">Hydrolase</keyword>
<dbReference type="Proteomes" id="UP000318199">
    <property type="component" value="Unassembled WGS sequence"/>
</dbReference>
<gene>
    <name evidence="8" type="ORF">FN976_17635</name>
</gene>
<dbReference type="Gene3D" id="3.40.720.10">
    <property type="entry name" value="Alkaline Phosphatase, subunit A"/>
    <property type="match status" value="1"/>
</dbReference>
<keyword evidence="5 6" id="KW-0472">Membrane</keyword>
<keyword evidence="2" id="KW-1003">Cell membrane</keyword>
<feature type="transmembrane region" description="Helical" evidence="6">
    <location>
        <begin position="99"/>
        <end position="118"/>
    </location>
</feature>
<evidence type="ECO:0000313" key="9">
    <source>
        <dbReference type="Proteomes" id="UP000318199"/>
    </source>
</evidence>
<dbReference type="Pfam" id="PF00884">
    <property type="entry name" value="Sulfatase"/>
    <property type="match status" value="1"/>
</dbReference>
<organism evidence="8 9">
    <name type="scientific">Caenimonas sedimenti</name>
    <dbReference type="NCBI Taxonomy" id="2596921"/>
    <lineage>
        <taxon>Bacteria</taxon>
        <taxon>Pseudomonadati</taxon>
        <taxon>Pseudomonadota</taxon>
        <taxon>Betaproteobacteria</taxon>
        <taxon>Burkholderiales</taxon>
        <taxon>Comamonadaceae</taxon>
        <taxon>Caenimonas</taxon>
    </lineage>
</organism>
<dbReference type="OrthoDB" id="5363296at2"/>
<dbReference type="RefSeq" id="WP_145894369.1">
    <property type="nucleotide sequence ID" value="NZ_VOBQ01000014.1"/>
</dbReference>
<evidence type="ECO:0000256" key="6">
    <source>
        <dbReference type="SAM" id="Phobius"/>
    </source>
</evidence>
<evidence type="ECO:0000256" key="1">
    <source>
        <dbReference type="ARBA" id="ARBA00004651"/>
    </source>
</evidence>
<dbReference type="GO" id="GO:0016740">
    <property type="term" value="F:transferase activity"/>
    <property type="evidence" value="ECO:0007669"/>
    <property type="project" value="UniProtKB-KW"/>
</dbReference>
<reference evidence="8 9" key="1">
    <citation type="submission" date="2019-07" db="EMBL/GenBank/DDBJ databases">
        <title>Caenimonas sedimenti sp. nov., isolated from activated sludge.</title>
        <authorList>
            <person name="Xu J."/>
        </authorList>
    </citation>
    <scope>NUCLEOTIDE SEQUENCE [LARGE SCALE GENOMIC DNA]</scope>
    <source>
        <strain evidence="8 9">HX-9-20</strain>
    </source>
</reference>
<dbReference type="InterPro" id="IPR017850">
    <property type="entry name" value="Alkaline_phosphatase_core_sf"/>
</dbReference>
<dbReference type="AlphaFoldDB" id="A0A562ZND0"/>
<dbReference type="PANTHER" id="PTHR47371:SF3">
    <property type="entry name" value="PHOSPHOGLYCEROL TRANSFERASE I"/>
    <property type="match status" value="1"/>
</dbReference>
<dbReference type="GO" id="GO:0005886">
    <property type="term" value="C:plasma membrane"/>
    <property type="evidence" value="ECO:0007669"/>
    <property type="project" value="UniProtKB-SubCell"/>
</dbReference>
<dbReference type="InterPro" id="IPR050448">
    <property type="entry name" value="OpgB/LTA_synthase_biosynth"/>
</dbReference>
<dbReference type="PANTHER" id="PTHR47371">
    <property type="entry name" value="LIPOTEICHOIC ACID SYNTHASE"/>
    <property type="match status" value="1"/>
</dbReference>
<evidence type="ECO:0000256" key="4">
    <source>
        <dbReference type="ARBA" id="ARBA00022989"/>
    </source>
</evidence>